<dbReference type="EMBL" id="ATFC01000009">
    <property type="protein sequence ID" value="EPF46369.1"/>
    <property type="molecule type" value="Genomic_DNA"/>
</dbReference>
<dbReference type="PATRIC" id="fig|1125702.3.peg.1944"/>
<dbReference type="PANTHER" id="PTHR30408">
    <property type="entry name" value="TYPE-1 RESTRICTION ENZYME ECOKI SPECIFICITY PROTEIN"/>
    <property type="match status" value="1"/>
</dbReference>
<dbReference type="GO" id="GO:0009307">
    <property type="term" value="P:DNA restriction-modification system"/>
    <property type="evidence" value="ECO:0007669"/>
    <property type="project" value="UniProtKB-KW"/>
</dbReference>
<accession>S3MBG1</accession>
<dbReference type="Pfam" id="PF01420">
    <property type="entry name" value="Methylase_S"/>
    <property type="match status" value="2"/>
</dbReference>
<dbReference type="InterPro" id="IPR052021">
    <property type="entry name" value="Type-I_RS_S_subunit"/>
</dbReference>
<dbReference type="RefSeq" id="WP_016519184.1">
    <property type="nucleotide sequence ID" value="NZ_KE332512.1"/>
</dbReference>
<evidence type="ECO:0000313" key="6">
    <source>
        <dbReference type="Proteomes" id="UP000014605"/>
    </source>
</evidence>
<protein>
    <recommendedName>
        <fullName evidence="4">Type I restriction modification DNA specificity domain-containing protein</fullName>
    </recommendedName>
</protein>
<dbReference type="Gene3D" id="3.90.220.20">
    <property type="entry name" value="DNA methylase specificity domains"/>
    <property type="match status" value="3"/>
</dbReference>
<comment type="similarity">
    <text evidence="1">Belongs to the type-I restriction system S methylase family.</text>
</comment>
<evidence type="ECO:0000259" key="4">
    <source>
        <dbReference type="Pfam" id="PF01420"/>
    </source>
</evidence>
<dbReference type="GO" id="GO:0003677">
    <property type="term" value="F:DNA binding"/>
    <property type="evidence" value="ECO:0007669"/>
    <property type="project" value="UniProtKB-KW"/>
</dbReference>
<dbReference type="PANTHER" id="PTHR30408:SF12">
    <property type="entry name" value="TYPE I RESTRICTION ENZYME MJAVIII SPECIFICITY SUBUNIT"/>
    <property type="match status" value="1"/>
</dbReference>
<dbReference type="GeneID" id="301462611"/>
<keyword evidence="3" id="KW-0238">DNA-binding</keyword>
<dbReference type="SUPFAM" id="SSF116734">
    <property type="entry name" value="DNA methylase specificity domain"/>
    <property type="match status" value="3"/>
</dbReference>
<reference evidence="5 6" key="1">
    <citation type="submission" date="2013-04" db="EMBL/GenBank/DDBJ databases">
        <title>The Genome Sequence of Treponema vincentii F0403.</title>
        <authorList>
            <consortium name="The Broad Institute Genomics Platform"/>
            <person name="Earl A."/>
            <person name="Ward D."/>
            <person name="Feldgarden M."/>
            <person name="Gevers D."/>
            <person name="Leonetti C."/>
            <person name="Izard J."/>
            <person name="Walker B."/>
            <person name="Young S."/>
            <person name="Zeng Q."/>
            <person name="Gargeya S."/>
            <person name="Fitzgerald M."/>
            <person name="Haas B."/>
            <person name="Abouelleil A."/>
            <person name="Allen A.W."/>
            <person name="Alvarado L."/>
            <person name="Arachchi H.M."/>
            <person name="Berlin A.M."/>
            <person name="Chapman S.B."/>
            <person name="Gainer-Dewar J."/>
            <person name="Goldberg J."/>
            <person name="Griggs A."/>
            <person name="Gujja S."/>
            <person name="Hansen M."/>
            <person name="Howarth C."/>
            <person name="Imamovic A."/>
            <person name="Ireland A."/>
            <person name="Larimer J."/>
            <person name="McCowan C."/>
            <person name="Murphy C."/>
            <person name="Pearson M."/>
            <person name="Poon T.W."/>
            <person name="Priest M."/>
            <person name="Roberts A."/>
            <person name="Saif S."/>
            <person name="Shea T."/>
            <person name="Sisk P."/>
            <person name="Sykes S."/>
            <person name="Wortman J."/>
            <person name="Nusbaum C."/>
            <person name="Birren B."/>
        </authorList>
    </citation>
    <scope>NUCLEOTIDE SEQUENCE [LARGE SCALE GENOMIC DNA]</scope>
    <source>
        <strain evidence="5 6">F0403</strain>
    </source>
</reference>
<keyword evidence="6" id="KW-1185">Reference proteome</keyword>
<gene>
    <name evidence="5" type="ORF">HMPREF1222_01888</name>
</gene>
<comment type="caution">
    <text evidence="5">The sequence shown here is derived from an EMBL/GenBank/DDBJ whole genome shotgun (WGS) entry which is preliminary data.</text>
</comment>
<feature type="domain" description="Type I restriction modification DNA specificity" evidence="4">
    <location>
        <begin position="517"/>
        <end position="666"/>
    </location>
</feature>
<sequence>MLEKELKVLTDFHSNGSYETIAQNFKLLDEKDYAYMVRTTDLETNNFSDNVKYVSKSTYEFLSKSKVFGGEVLINKIGSPGRTYIMPKLDMPISLGMNLFLLRLKGDVIDENTLYLFLNSTVGKNIIQRKVNGTVPLTIDKKAIRSLYVPVFSHEFRKRLNYLMSDLNNASKEANTKYTQAENLLISELGLKNFNPSNEKVSIKTLKESFLRTGRIDSEYYQPKYEIFDEKINNIGVEKLENICSLINYGTVPTSPYVKNNKSIPYIKGMNLKNCFIVGDFDEIENTEDLQDKFFTKENDIIISQMGTVGDIGVVTKEQENYLFASFTIRARLNDERFNPYFVGAYIQNVAKDFYLHRNIAQASVRQNTDLPTIKNMPIPLVKKEVQDEIASYIKQSMEYSKKAKELLEISTKSVEIAIDKNEQAAHNFLASSQQPAASSQQPLIVYYNEQASYYINLAIFRLYEEIGLFDNLKSANYTVKNLKDTFAVSGRLDSEYYQEKYDRLFEKLSDNNCDKLSNLVTIKKSIEPGSESYQTKGTPFIRVQDLTKFGLTDTNIYLSENEFKDCIRPKKDTILLSKDGTVGIAYKMNKSEDIITSSAILHLDVKDKRVLPDYLALVLNSVAVKMQAEKDAGGSIINHWKKSEIENVIIPIIAKEKQEQISKLLIESETLRNESKSILEKAVKSVEAAIG</sequence>
<proteinExistence type="inferred from homology"/>
<evidence type="ECO:0000256" key="2">
    <source>
        <dbReference type="ARBA" id="ARBA00022747"/>
    </source>
</evidence>
<dbReference type="AlphaFoldDB" id="S3MBG1"/>
<evidence type="ECO:0000313" key="5">
    <source>
        <dbReference type="EMBL" id="EPF46369.1"/>
    </source>
</evidence>
<evidence type="ECO:0000256" key="1">
    <source>
        <dbReference type="ARBA" id="ARBA00010923"/>
    </source>
</evidence>
<name>S3MBG1_9SPIR</name>
<dbReference type="InterPro" id="IPR000055">
    <property type="entry name" value="Restrct_endonuc_typeI_TRD"/>
</dbReference>
<organism evidence="5 6">
    <name type="scientific">Treponema vincentii F0403</name>
    <dbReference type="NCBI Taxonomy" id="1125702"/>
    <lineage>
        <taxon>Bacteria</taxon>
        <taxon>Pseudomonadati</taxon>
        <taxon>Spirochaetota</taxon>
        <taxon>Spirochaetia</taxon>
        <taxon>Spirochaetales</taxon>
        <taxon>Treponemataceae</taxon>
        <taxon>Treponema</taxon>
    </lineage>
</organism>
<evidence type="ECO:0000256" key="3">
    <source>
        <dbReference type="ARBA" id="ARBA00023125"/>
    </source>
</evidence>
<dbReference type="HOGENOM" id="CLU_397909_0_0_12"/>
<feature type="domain" description="Type I restriction modification DNA specificity" evidence="4">
    <location>
        <begin position="238"/>
        <end position="398"/>
    </location>
</feature>
<dbReference type="Proteomes" id="UP000014605">
    <property type="component" value="Unassembled WGS sequence"/>
</dbReference>
<keyword evidence="2" id="KW-0680">Restriction system</keyword>
<dbReference type="InterPro" id="IPR044946">
    <property type="entry name" value="Restrct_endonuc_typeI_TRD_sf"/>
</dbReference>